<gene>
    <name evidence="2" type="ORF">IAA06_00315</name>
</gene>
<name>A0A9D2LQ19_9FIRM</name>
<comment type="caution">
    <text evidence="2">The sequence shown here is derived from an EMBL/GenBank/DDBJ whole genome shotgun (WGS) entry which is preliminary data.</text>
</comment>
<evidence type="ECO:0000313" key="2">
    <source>
        <dbReference type="EMBL" id="HJB27227.1"/>
    </source>
</evidence>
<organism evidence="2 3">
    <name type="scientific">Candidatus Blautia faecavium</name>
    <dbReference type="NCBI Taxonomy" id="2838487"/>
    <lineage>
        <taxon>Bacteria</taxon>
        <taxon>Bacillati</taxon>
        <taxon>Bacillota</taxon>
        <taxon>Clostridia</taxon>
        <taxon>Lachnospirales</taxon>
        <taxon>Lachnospiraceae</taxon>
        <taxon>Blautia</taxon>
    </lineage>
</organism>
<dbReference type="Proteomes" id="UP000823842">
    <property type="component" value="Unassembled WGS sequence"/>
</dbReference>
<sequence>MSKTKDEKKLGKEKESMEQQFDSPELFMNDLQKQGILRLTVQIEQLQSKRKEEFFSSLSEVMDLLWETLCLFQNFVFYTAQKLDFVYRIRGNEMFISRKGKSITRSTVNVAFQKALELKKNGVPVSGPKKLGCFGASYLYPVFIHLGIIEAADKLPVKSETRTCCLVPGQYDLKDYLDSKGEPLMQNCTAARQVKSGSKEEGSG</sequence>
<reference evidence="2" key="2">
    <citation type="submission" date="2021-04" db="EMBL/GenBank/DDBJ databases">
        <authorList>
            <person name="Gilroy R."/>
        </authorList>
    </citation>
    <scope>NUCLEOTIDE SEQUENCE</scope>
    <source>
        <strain evidence="2">ChiSjej1B19-5720</strain>
    </source>
</reference>
<accession>A0A9D2LQ19</accession>
<dbReference type="EMBL" id="DWYZ01000007">
    <property type="protein sequence ID" value="HJB27227.1"/>
    <property type="molecule type" value="Genomic_DNA"/>
</dbReference>
<feature type="region of interest" description="Disordered" evidence="1">
    <location>
        <begin position="1"/>
        <end position="20"/>
    </location>
</feature>
<evidence type="ECO:0000256" key="1">
    <source>
        <dbReference type="SAM" id="MobiDB-lite"/>
    </source>
</evidence>
<proteinExistence type="predicted"/>
<reference evidence="2" key="1">
    <citation type="journal article" date="2021" name="PeerJ">
        <title>Extensive microbial diversity within the chicken gut microbiome revealed by metagenomics and culture.</title>
        <authorList>
            <person name="Gilroy R."/>
            <person name="Ravi A."/>
            <person name="Getino M."/>
            <person name="Pursley I."/>
            <person name="Horton D.L."/>
            <person name="Alikhan N.F."/>
            <person name="Baker D."/>
            <person name="Gharbi K."/>
            <person name="Hall N."/>
            <person name="Watson M."/>
            <person name="Adriaenssens E.M."/>
            <person name="Foster-Nyarko E."/>
            <person name="Jarju S."/>
            <person name="Secka A."/>
            <person name="Antonio M."/>
            <person name="Oren A."/>
            <person name="Chaudhuri R.R."/>
            <person name="La Ragione R."/>
            <person name="Hildebrand F."/>
            <person name="Pallen M.J."/>
        </authorList>
    </citation>
    <scope>NUCLEOTIDE SEQUENCE</scope>
    <source>
        <strain evidence="2">ChiSjej1B19-5720</strain>
    </source>
</reference>
<dbReference type="AlphaFoldDB" id="A0A9D2LQ19"/>
<feature type="compositionally biased region" description="Basic and acidic residues" evidence="1">
    <location>
        <begin position="1"/>
        <end position="17"/>
    </location>
</feature>
<protein>
    <submittedName>
        <fullName evidence="2">Uncharacterized protein</fullName>
    </submittedName>
</protein>
<evidence type="ECO:0000313" key="3">
    <source>
        <dbReference type="Proteomes" id="UP000823842"/>
    </source>
</evidence>